<evidence type="ECO:0000313" key="1">
    <source>
        <dbReference type="EMBL" id="GKU89936.1"/>
    </source>
</evidence>
<evidence type="ECO:0000313" key="2">
    <source>
        <dbReference type="Proteomes" id="UP001054252"/>
    </source>
</evidence>
<reference evidence="1 2" key="1">
    <citation type="journal article" date="2021" name="Commun. Biol.">
        <title>The genome of Shorea leprosula (Dipterocarpaceae) highlights the ecological relevance of drought in aseasonal tropical rainforests.</title>
        <authorList>
            <person name="Ng K.K.S."/>
            <person name="Kobayashi M.J."/>
            <person name="Fawcett J.A."/>
            <person name="Hatakeyama M."/>
            <person name="Paape T."/>
            <person name="Ng C.H."/>
            <person name="Ang C.C."/>
            <person name="Tnah L.H."/>
            <person name="Lee C.T."/>
            <person name="Nishiyama T."/>
            <person name="Sese J."/>
            <person name="O'Brien M.J."/>
            <person name="Copetti D."/>
            <person name="Mohd Noor M.I."/>
            <person name="Ong R.C."/>
            <person name="Putra M."/>
            <person name="Sireger I.Z."/>
            <person name="Indrioko S."/>
            <person name="Kosugi Y."/>
            <person name="Izuno A."/>
            <person name="Isagi Y."/>
            <person name="Lee S.L."/>
            <person name="Shimizu K.K."/>
        </authorList>
    </citation>
    <scope>NUCLEOTIDE SEQUENCE [LARGE SCALE GENOMIC DNA]</scope>
    <source>
        <strain evidence="1">214</strain>
    </source>
</reference>
<dbReference type="EMBL" id="BPVZ01000004">
    <property type="protein sequence ID" value="GKU89936.1"/>
    <property type="molecule type" value="Genomic_DNA"/>
</dbReference>
<proteinExistence type="predicted"/>
<protein>
    <submittedName>
        <fullName evidence="1">Uncharacterized protein</fullName>
    </submittedName>
</protein>
<comment type="caution">
    <text evidence="1">The sequence shown here is derived from an EMBL/GenBank/DDBJ whole genome shotgun (WGS) entry which is preliminary data.</text>
</comment>
<sequence length="37" mass="4412">MLSRLQFKHIKDFFSLFCFAFLPTRLWFISVSATCPL</sequence>
<gene>
    <name evidence="1" type="ORF">SLEP1_g4004</name>
</gene>
<keyword evidence="2" id="KW-1185">Reference proteome</keyword>
<organism evidence="1 2">
    <name type="scientific">Rubroshorea leprosula</name>
    <dbReference type="NCBI Taxonomy" id="152421"/>
    <lineage>
        <taxon>Eukaryota</taxon>
        <taxon>Viridiplantae</taxon>
        <taxon>Streptophyta</taxon>
        <taxon>Embryophyta</taxon>
        <taxon>Tracheophyta</taxon>
        <taxon>Spermatophyta</taxon>
        <taxon>Magnoliopsida</taxon>
        <taxon>eudicotyledons</taxon>
        <taxon>Gunneridae</taxon>
        <taxon>Pentapetalae</taxon>
        <taxon>rosids</taxon>
        <taxon>malvids</taxon>
        <taxon>Malvales</taxon>
        <taxon>Dipterocarpaceae</taxon>
        <taxon>Rubroshorea</taxon>
    </lineage>
</organism>
<dbReference type="Proteomes" id="UP001054252">
    <property type="component" value="Unassembled WGS sequence"/>
</dbReference>
<name>A0AAV5HRN7_9ROSI</name>
<accession>A0AAV5HRN7</accession>
<dbReference type="AlphaFoldDB" id="A0AAV5HRN7"/>